<reference evidence="2 3" key="1">
    <citation type="submission" date="2023-07" db="EMBL/GenBank/DDBJ databases">
        <title>Genomic Encyclopedia of Type Strains, Phase IV (KMG-IV): sequencing the most valuable type-strain genomes for metagenomic binning, comparative biology and taxonomic classification.</title>
        <authorList>
            <person name="Goeker M."/>
        </authorList>
    </citation>
    <scope>NUCLEOTIDE SEQUENCE [LARGE SCALE GENOMIC DNA]</scope>
    <source>
        <strain evidence="2 3">DSM 25924</strain>
    </source>
</reference>
<gene>
    <name evidence="2" type="ORF">J2S04_001910</name>
</gene>
<protein>
    <submittedName>
        <fullName evidence="2">Uncharacterized protein</fullName>
    </submittedName>
</protein>
<keyword evidence="1" id="KW-1133">Transmembrane helix</keyword>
<evidence type="ECO:0000256" key="1">
    <source>
        <dbReference type="SAM" id="Phobius"/>
    </source>
</evidence>
<evidence type="ECO:0000313" key="2">
    <source>
        <dbReference type="EMBL" id="MDP9728959.1"/>
    </source>
</evidence>
<name>A0ABT9LXJ1_9BACL</name>
<keyword evidence="1" id="KW-0812">Transmembrane</keyword>
<dbReference type="EMBL" id="JAURUO010000009">
    <property type="protein sequence ID" value="MDP9728959.1"/>
    <property type="molecule type" value="Genomic_DNA"/>
</dbReference>
<sequence>MAGYVRLRRFDVIRKDLFILGFILVTGSLLLHSVWWEKKAGVVPVPTLHDVQLMVNGEDPGGSWLTYTNPATSQPILHTLPLQNGNLSAAPYVFASRFLVTITPAAPRPPRVSHEHKTLDDNGLFDEILTLAASVAVKPVPGGFQVWAAPTSNVAALRVDGLTVPLRWNKPVVVTVSSLYTVEVIGKGWTAMCKFDLDNPFFSSNNARH</sequence>
<keyword evidence="1" id="KW-0472">Membrane</keyword>
<keyword evidence="3" id="KW-1185">Reference proteome</keyword>
<dbReference type="Proteomes" id="UP001229209">
    <property type="component" value="Unassembled WGS sequence"/>
</dbReference>
<dbReference type="RefSeq" id="WP_203114264.1">
    <property type="nucleotide sequence ID" value="NZ_JAURUO010000009.1"/>
</dbReference>
<proteinExistence type="predicted"/>
<comment type="caution">
    <text evidence="2">The sequence shown here is derived from an EMBL/GenBank/DDBJ whole genome shotgun (WGS) entry which is preliminary data.</text>
</comment>
<organism evidence="2 3">
    <name type="scientific">Alicyclobacillus tolerans</name>
    <dbReference type="NCBI Taxonomy" id="90970"/>
    <lineage>
        <taxon>Bacteria</taxon>
        <taxon>Bacillati</taxon>
        <taxon>Bacillota</taxon>
        <taxon>Bacilli</taxon>
        <taxon>Bacillales</taxon>
        <taxon>Alicyclobacillaceae</taxon>
        <taxon>Alicyclobacillus</taxon>
    </lineage>
</organism>
<accession>A0ABT9LXJ1</accession>
<evidence type="ECO:0000313" key="3">
    <source>
        <dbReference type="Proteomes" id="UP001229209"/>
    </source>
</evidence>
<feature type="transmembrane region" description="Helical" evidence="1">
    <location>
        <begin position="17"/>
        <end position="36"/>
    </location>
</feature>